<evidence type="ECO:0000256" key="1">
    <source>
        <dbReference type="ARBA" id="ARBA00007874"/>
    </source>
</evidence>
<accession>A0A383W3U0</accession>
<dbReference type="Gene3D" id="3.10.20.30">
    <property type="match status" value="1"/>
</dbReference>
<keyword evidence="5" id="KW-0249">Electron transport</keyword>
<dbReference type="PANTHER" id="PTHR43112:SF21">
    <property type="entry name" value="FERREDOXIN"/>
    <property type="match status" value="1"/>
</dbReference>
<keyword evidence="4" id="KW-0479">Metal-binding</keyword>
<dbReference type="InterPro" id="IPR001041">
    <property type="entry name" value="2Fe-2S_ferredoxin-type"/>
</dbReference>
<dbReference type="STRING" id="3088.A0A383W3U0"/>
<evidence type="ECO:0000256" key="6">
    <source>
        <dbReference type="ARBA" id="ARBA00023004"/>
    </source>
</evidence>
<evidence type="ECO:0000256" key="5">
    <source>
        <dbReference type="ARBA" id="ARBA00022982"/>
    </source>
</evidence>
<reference evidence="10 11" key="1">
    <citation type="submission" date="2016-10" db="EMBL/GenBank/DDBJ databases">
        <authorList>
            <person name="Cai Z."/>
        </authorList>
    </citation>
    <scope>NUCLEOTIDE SEQUENCE [LARGE SCALE GENOMIC DNA]</scope>
</reference>
<keyword evidence="7" id="KW-0411">Iron-sulfur</keyword>
<evidence type="ECO:0000313" key="10">
    <source>
        <dbReference type="EMBL" id="SZX71833.1"/>
    </source>
</evidence>
<dbReference type="Pfam" id="PF00111">
    <property type="entry name" value="Fer2"/>
    <property type="match status" value="1"/>
</dbReference>
<dbReference type="InterPro" id="IPR012675">
    <property type="entry name" value="Beta-grasp_dom_sf"/>
</dbReference>
<evidence type="ECO:0000256" key="4">
    <source>
        <dbReference type="ARBA" id="ARBA00022723"/>
    </source>
</evidence>
<evidence type="ECO:0000313" key="11">
    <source>
        <dbReference type="Proteomes" id="UP000256970"/>
    </source>
</evidence>
<evidence type="ECO:0000256" key="3">
    <source>
        <dbReference type="ARBA" id="ARBA00022714"/>
    </source>
</evidence>
<dbReference type="PANTHER" id="PTHR43112">
    <property type="entry name" value="FERREDOXIN"/>
    <property type="match status" value="1"/>
</dbReference>
<dbReference type="InterPro" id="IPR006058">
    <property type="entry name" value="2Fe2S_fd_BS"/>
</dbReference>
<proteinExistence type="inferred from homology"/>
<keyword evidence="11" id="KW-1185">Reference proteome</keyword>
<keyword evidence="3" id="KW-0001">2Fe-2S</keyword>
<dbReference type="EMBL" id="FNXT01001081">
    <property type="protein sequence ID" value="SZX71833.1"/>
    <property type="molecule type" value="Genomic_DNA"/>
</dbReference>
<dbReference type="PROSITE" id="PS51085">
    <property type="entry name" value="2FE2S_FER_2"/>
    <property type="match status" value="1"/>
</dbReference>
<dbReference type="GO" id="GO:0051537">
    <property type="term" value="F:2 iron, 2 sulfur cluster binding"/>
    <property type="evidence" value="ECO:0007669"/>
    <property type="project" value="UniProtKB-KW"/>
</dbReference>
<sequence>MYILEAAEQAGLDLPATCKAGICGTCVGRIAQGQIDPSDIADIEFTITKEEQEQGLAMLCMSRPCSDLVIETQCDWGYSLGVKEWEGATGKFSGTPDPLMGNKWKEE</sequence>
<evidence type="ECO:0000259" key="9">
    <source>
        <dbReference type="PROSITE" id="PS51085"/>
    </source>
</evidence>
<evidence type="ECO:0000256" key="7">
    <source>
        <dbReference type="ARBA" id="ARBA00023014"/>
    </source>
</evidence>
<dbReference type="GO" id="GO:0046872">
    <property type="term" value="F:metal ion binding"/>
    <property type="evidence" value="ECO:0007669"/>
    <property type="project" value="UniProtKB-KW"/>
</dbReference>
<evidence type="ECO:0000256" key="2">
    <source>
        <dbReference type="ARBA" id="ARBA00022448"/>
    </source>
</evidence>
<dbReference type="CDD" id="cd00207">
    <property type="entry name" value="fer2"/>
    <property type="match status" value="1"/>
</dbReference>
<keyword evidence="2" id="KW-0813">Transport</keyword>
<keyword evidence="6" id="KW-0408">Iron</keyword>
<dbReference type="SUPFAM" id="SSF54292">
    <property type="entry name" value="2Fe-2S ferredoxin-like"/>
    <property type="match status" value="1"/>
</dbReference>
<evidence type="ECO:0000256" key="8">
    <source>
        <dbReference type="ARBA" id="ARBA00034078"/>
    </source>
</evidence>
<feature type="domain" description="2Fe-2S ferredoxin-type" evidence="9">
    <location>
        <begin position="1"/>
        <end position="76"/>
    </location>
</feature>
<dbReference type="AlphaFoldDB" id="A0A383W3U0"/>
<protein>
    <recommendedName>
        <fullName evidence="9">2Fe-2S ferredoxin-type domain-containing protein</fullName>
    </recommendedName>
</protein>
<organism evidence="10 11">
    <name type="scientific">Tetradesmus obliquus</name>
    <name type="common">Green alga</name>
    <name type="synonym">Acutodesmus obliquus</name>
    <dbReference type="NCBI Taxonomy" id="3088"/>
    <lineage>
        <taxon>Eukaryota</taxon>
        <taxon>Viridiplantae</taxon>
        <taxon>Chlorophyta</taxon>
        <taxon>core chlorophytes</taxon>
        <taxon>Chlorophyceae</taxon>
        <taxon>CS clade</taxon>
        <taxon>Sphaeropleales</taxon>
        <taxon>Scenedesmaceae</taxon>
        <taxon>Tetradesmus</taxon>
    </lineage>
</organism>
<gene>
    <name evidence="10" type="ORF">BQ4739_LOCUS11945</name>
</gene>
<dbReference type="PROSITE" id="PS00197">
    <property type="entry name" value="2FE2S_FER_1"/>
    <property type="match status" value="1"/>
</dbReference>
<comment type="similarity">
    <text evidence="1">Belongs to the 2Fe2S plant-type ferredoxin family.</text>
</comment>
<dbReference type="InterPro" id="IPR036010">
    <property type="entry name" value="2Fe-2S_ferredoxin-like_sf"/>
</dbReference>
<name>A0A383W3U0_TETOB</name>
<dbReference type="Proteomes" id="UP000256970">
    <property type="component" value="Unassembled WGS sequence"/>
</dbReference>
<comment type="cofactor">
    <cofactor evidence="8">
        <name>[2Fe-2S] cluster</name>
        <dbReference type="ChEBI" id="CHEBI:190135"/>
    </cofactor>
</comment>